<dbReference type="RefSeq" id="WP_192907602.1">
    <property type="nucleotide sequence ID" value="NZ_CP062699.1"/>
</dbReference>
<organism evidence="6 7">
    <name type="scientific">Pseudomonas taiwanensis</name>
    <dbReference type="NCBI Taxonomy" id="470150"/>
    <lineage>
        <taxon>Bacteria</taxon>
        <taxon>Pseudomonadati</taxon>
        <taxon>Pseudomonadota</taxon>
        <taxon>Gammaproteobacteria</taxon>
        <taxon>Pseudomonadales</taxon>
        <taxon>Pseudomonadaceae</taxon>
        <taxon>Pseudomonas</taxon>
    </lineage>
</organism>
<gene>
    <name evidence="6" type="ORF">ICN73_07720</name>
</gene>
<evidence type="ECO:0000313" key="6">
    <source>
        <dbReference type="EMBL" id="QOJ92755.1"/>
    </source>
</evidence>
<name>A0A7L9GJX7_9PSED</name>
<accession>A0A7L9GJX7</accession>
<dbReference type="GO" id="GO:0015074">
    <property type="term" value="P:DNA integration"/>
    <property type="evidence" value="ECO:0007669"/>
    <property type="project" value="UniProtKB-KW"/>
</dbReference>
<dbReference type="GO" id="GO:0006310">
    <property type="term" value="P:DNA recombination"/>
    <property type="evidence" value="ECO:0007669"/>
    <property type="project" value="UniProtKB-KW"/>
</dbReference>
<evidence type="ECO:0000256" key="2">
    <source>
        <dbReference type="ARBA" id="ARBA00022908"/>
    </source>
</evidence>
<dbReference type="AlphaFoldDB" id="A0A7L9GJX7"/>
<dbReference type="InterPro" id="IPR010998">
    <property type="entry name" value="Integrase_recombinase_N"/>
</dbReference>
<dbReference type="SUPFAM" id="SSF56349">
    <property type="entry name" value="DNA breaking-rejoining enzymes"/>
    <property type="match status" value="1"/>
</dbReference>
<keyword evidence="4" id="KW-0233">DNA recombination</keyword>
<dbReference type="GO" id="GO:0003677">
    <property type="term" value="F:DNA binding"/>
    <property type="evidence" value="ECO:0007669"/>
    <property type="project" value="UniProtKB-KW"/>
</dbReference>
<keyword evidence="3" id="KW-0238">DNA-binding</keyword>
<feature type="domain" description="Tyr recombinase" evidence="5">
    <location>
        <begin position="163"/>
        <end position="380"/>
    </location>
</feature>
<reference evidence="6" key="1">
    <citation type="submission" date="2020-09" db="EMBL/GenBank/DDBJ databases">
        <title>Complete genome sequence of Pseudomonas taiwanensis CC, a plant growth-promoting and biotite-weathering strain.</title>
        <authorList>
            <person name="Cheng C."/>
        </authorList>
    </citation>
    <scope>NUCLEOTIDE SEQUENCE [LARGE SCALE GENOMIC DNA]</scope>
    <source>
        <strain evidence="6">WRS8</strain>
    </source>
</reference>
<sequence length="409" mass="45759">MKVVVENGSVLDLSASTLNDEAPVVSGKVTVTGCGVFDEQERLLPLVSEYLSRAAQTSALSRESQETYGRNLGYLVNGLARLPLFEGCTPDEILLTVTRPTLAAYIADLRRVEGIDPVTIRNRDACIRSFFKKFLCLADDDRPARRKDNPYELGFISPNPNRKLVDACSPEELSGLIRSTSSERERCLLQFIFDAGLRRSEVGRVSLQAIKDALRFSQTQMVYNTEVASKPAYCPLFVYGSKGRGDEFKTRYAIVSRATLERIAKYHATPLYKRYASRFDSPEATPAFFNADGAAFNADSISGVLRRVSERGVKSGKLQRPVAPHKLRHGHAYAILRSPDLGNDVLERMLSVQRSLGHTHMDTTDIYTHITLEAYRDLCTDESGLMTRAEMMAQLWKQTSVRIDMRAKK</sequence>
<evidence type="ECO:0000256" key="1">
    <source>
        <dbReference type="ARBA" id="ARBA00022829"/>
    </source>
</evidence>
<dbReference type="Gene3D" id="1.10.443.10">
    <property type="entry name" value="Intergrase catalytic core"/>
    <property type="match status" value="1"/>
</dbReference>
<dbReference type="GO" id="GO:0007059">
    <property type="term" value="P:chromosome segregation"/>
    <property type="evidence" value="ECO:0007669"/>
    <property type="project" value="UniProtKB-KW"/>
</dbReference>
<dbReference type="PANTHER" id="PTHR30349">
    <property type="entry name" value="PHAGE INTEGRASE-RELATED"/>
    <property type="match status" value="1"/>
</dbReference>
<dbReference type="PROSITE" id="PS51898">
    <property type="entry name" value="TYR_RECOMBINASE"/>
    <property type="match status" value="1"/>
</dbReference>
<protein>
    <submittedName>
        <fullName evidence="6">Tyrosine-type recombinase/integrase</fullName>
    </submittedName>
</protein>
<dbReference type="Pfam" id="PF00589">
    <property type="entry name" value="Phage_integrase"/>
    <property type="match status" value="1"/>
</dbReference>
<keyword evidence="1" id="KW-0159">Chromosome partition</keyword>
<keyword evidence="2" id="KW-0229">DNA integration</keyword>
<dbReference type="PANTHER" id="PTHR30349:SF81">
    <property type="entry name" value="TYROSINE RECOMBINASE XERC"/>
    <property type="match status" value="1"/>
</dbReference>
<evidence type="ECO:0000256" key="3">
    <source>
        <dbReference type="ARBA" id="ARBA00023125"/>
    </source>
</evidence>
<dbReference type="KEGG" id="ptai:ICN73_07720"/>
<keyword evidence="7" id="KW-1185">Reference proteome</keyword>
<evidence type="ECO:0000313" key="7">
    <source>
        <dbReference type="Proteomes" id="UP000593847"/>
    </source>
</evidence>
<evidence type="ECO:0000256" key="4">
    <source>
        <dbReference type="ARBA" id="ARBA00023172"/>
    </source>
</evidence>
<dbReference type="EMBL" id="CP062699">
    <property type="protein sequence ID" value="QOJ92755.1"/>
    <property type="molecule type" value="Genomic_DNA"/>
</dbReference>
<dbReference type="InterPro" id="IPR002104">
    <property type="entry name" value="Integrase_catalytic"/>
</dbReference>
<dbReference type="Gene3D" id="1.10.150.130">
    <property type="match status" value="1"/>
</dbReference>
<dbReference type="InterPro" id="IPR011010">
    <property type="entry name" value="DNA_brk_join_enz"/>
</dbReference>
<evidence type="ECO:0000259" key="5">
    <source>
        <dbReference type="PROSITE" id="PS51898"/>
    </source>
</evidence>
<dbReference type="InterPro" id="IPR050090">
    <property type="entry name" value="Tyrosine_recombinase_XerCD"/>
</dbReference>
<proteinExistence type="predicted"/>
<dbReference type="InterPro" id="IPR013762">
    <property type="entry name" value="Integrase-like_cat_sf"/>
</dbReference>
<dbReference type="Proteomes" id="UP000593847">
    <property type="component" value="Chromosome"/>
</dbReference>